<feature type="signal peptide" evidence="4">
    <location>
        <begin position="1"/>
        <end position="21"/>
    </location>
</feature>
<organism evidence="5 6">
    <name type="scientific">Microvirga subterranea</name>
    <dbReference type="NCBI Taxonomy" id="186651"/>
    <lineage>
        <taxon>Bacteria</taxon>
        <taxon>Pseudomonadati</taxon>
        <taxon>Pseudomonadota</taxon>
        <taxon>Alphaproteobacteria</taxon>
        <taxon>Hyphomicrobiales</taxon>
        <taxon>Methylobacteriaceae</taxon>
        <taxon>Microvirga</taxon>
    </lineage>
</organism>
<dbReference type="Pfam" id="PF13343">
    <property type="entry name" value="SBP_bac_6"/>
    <property type="match status" value="1"/>
</dbReference>
<dbReference type="GO" id="GO:0030288">
    <property type="term" value="C:outer membrane-bounded periplasmic space"/>
    <property type="evidence" value="ECO:0007669"/>
    <property type="project" value="TreeGrafter"/>
</dbReference>
<evidence type="ECO:0000256" key="3">
    <source>
        <dbReference type="PIRSR" id="PIRSR002825-1"/>
    </source>
</evidence>
<dbReference type="Gene3D" id="3.40.190.10">
    <property type="entry name" value="Periplasmic binding protein-like II"/>
    <property type="match status" value="2"/>
</dbReference>
<evidence type="ECO:0000313" key="5">
    <source>
        <dbReference type="EMBL" id="RDI60218.1"/>
    </source>
</evidence>
<gene>
    <name evidence="5" type="ORF">DES45_103480</name>
</gene>
<keyword evidence="3" id="KW-0479">Metal-binding</keyword>
<proteinExistence type="inferred from homology"/>
<sequence length="345" mass="36900">MLNTKVARGLLLGAAALGALAGSVASASAQGVVNVYTNREPGLYSATLDEFTKATGIKVNAIFSEQGLAERIKAEGENSPADVLITVDIGRIQEALDLGIAQPVRSEAVAAAVPAHLRHPEGLWTALSMRARAVYASKERVKDTAITYEGLADPKWKGKICTRSFQHQYNIALVAAMIVKHGEAKTEEWLKGVKANLAKKPSGGDRDVAKDILAGVCDIGLGNTYYVGLMTNGTNPDQKKWAEAINVILPTFENGGTHVNVSGIVLAKNAPNRDNAVKLIEYMTSPEAQRVFADVNYEYPVRAGIAINPLVKSFGELKMENMSLAEVAKNRAKASALVDKVGFDR</sequence>
<dbReference type="InterPro" id="IPR026045">
    <property type="entry name" value="Ferric-bd"/>
</dbReference>
<comment type="caution">
    <text evidence="5">The sequence shown here is derived from an EMBL/GenBank/DDBJ whole genome shotgun (WGS) entry which is preliminary data.</text>
</comment>
<evidence type="ECO:0000256" key="4">
    <source>
        <dbReference type="SAM" id="SignalP"/>
    </source>
</evidence>
<comment type="similarity">
    <text evidence="1">Belongs to the bacterial solute-binding protein 1 family.</text>
</comment>
<evidence type="ECO:0000256" key="1">
    <source>
        <dbReference type="ARBA" id="ARBA00008520"/>
    </source>
</evidence>
<keyword evidence="2 4" id="KW-0732">Signal</keyword>
<accession>A0A370HNX1</accession>
<feature type="binding site" evidence="3">
    <location>
        <position position="225"/>
    </location>
    <ligand>
        <name>Fe cation</name>
        <dbReference type="ChEBI" id="CHEBI:24875"/>
    </ligand>
</feature>
<dbReference type="PIRSF" id="PIRSF002825">
    <property type="entry name" value="CfbpA"/>
    <property type="match status" value="1"/>
</dbReference>
<dbReference type="PANTHER" id="PTHR30006">
    <property type="entry name" value="THIAMINE-BINDING PERIPLASMIC PROTEIN-RELATED"/>
    <property type="match status" value="1"/>
</dbReference>
<keyword evidence="6" id="KW-1185">Reference proteome</keyword>
<dbReference type="OrthoDB" id="9769567at2"/>
<dbReference type="GO" id="GO:0046872">
    <property type="term" value="F:metal ion binding"/>
    <property type="evidence" value="ECO:0007669"/>
    <property type="project" value="UniProtKB-KW"/>
</dbReference>
<keyword evidence="3" id="KW-0408">Iron</keyword>
<reference evidence="5 6" key="1">
    <citation type="submission" date="2018-07" db="EMBL/GenBank/DDBJ databases">
        <title>Genomic Encyclopedia of Type Strains, Phase IV (KMG-IV): sequencing the most valuable type-strain genomes for metagenomic binning, comparative biology and taxonomic classification.</title>
        <authorList>
            <person name="Goeker M."/>
        </authorList>
    </citation>
    <scope>NUCLEOTIDE SEQUENCE [LARGE SCALE GENOMIC DNA]</scope>
    <source>
        <strain evidence="5 6">DSM 14364</strain>
    </source>
</reference>
<dbReference type="CDD" id="cd13542">
    <property type="entry name" value="PBP2_FutA1_ilke"/>
    <property type="match status" value="1"/>
</dbReference>
<dbReference type="EMBL" id="QQBB01000003">
    <property type="protein sequence ID" value="RDI60218.1"/>
    <property type="molecule type" value="Genomic_DNA"/>
</dbReference>
<dbReference type="RefSeq" id="WP_114769908.1">
    <property type="nucleotide sequence ID" value="NZ_QQBB01000003.1"/>
</dbReference>
<feature type="chain" id="PRO_5016654755" evidence="4">
    <location>
        <begin position="22"/>
        <end position="345"/>
    </location>
</feature>
<dbReference type="Proteomes" id="UP000254925">
    <property type="component" value="Unassembled WGS sequence"/>
</dbReference>
<dbReference type="SUPFAM" id="SSF53850">
    <property type="entry name" value="Periplasmic binding protein-like II"/>
    <property type="match status" value="1"/>
</dbReference>
<dbReference type="AlphaFoldDB" id="A0A370HNX1"/>
<dbReference type="PANTHER" id="PTHR30006:SF15">
    <property type="entry name" value="IRON-UTILIZATION PERIPLASMIC PROTEIN"/>
    <property type="match status" value="1"/>
</dbReference>
<name>A0A370HNX1_9HYPH</name>
<feature type="binding site" evidence="3">
    <location>
        <position position="226"/>
    </location>
    <ligand>
        <name>Fe cation</name>
        <dbReference type="ChEBI" id="CHEBI:24875"/>
    </ligand>
</feature>
<protein>
    <submittedName>
        <fullName evidence="5">Iron(III) transport system substrate-binding protein</fullName>
    </submittedName>
</protein>
<evidence type="ECO:0000313" key="6">
    <source>
        <dbReference type="Proteomes" id="UP000254925"/>
    </source>
</evidence>
<evidence type="ECO:0000256" key="2">
    <source>
        <dbReference type="ARBA" id="ARBA00022729"/>
    </source>
</evidence>